<evidence type="ECO:0000313" key="1">
    <source>
        <dbReference type="EMBL" id="MBC8569985.1"/>
    </source>
</evidence>
<name>A0A926IBC9_9FIRM</name>
<dbReference type="Pfam" id="PF13306">
    <property type="entry name" value="LRR_5"/>
    <property type="match status" value="1"/>
</dbReference>
<dbReference type="PANTHER" id="PTHR45661">
    <property type="entry name" value="SURFACE ANTIGEN"/>
    <property type="match status" value="1"/>
</dbReference>
<dbReference type="SUPFAM" id="SSF52047">
    <property type="entry name" value="RNI-like"/>
    <property type="match status" value="1"/>
</dbReference>
<gene>
    <name evidence="1" type="ORF">H8709_03990</name>
</gene>
<protein>
    <submittedName>
        <fullName evidence="1">Leucine-rich repeat protein</fullName>
    </submittedName>
</protein>
<dbReference type="Gene3D" id="3.40.50.12480">
    <property type="match status" value="2"/>
</dbReference>
<accession>A0A926IBC9</accession>
<comment type="caution">
    <text evidence="1">The sequence shown here is derived from an EMBL/GenBank/DDBJ whole genome shotgun (WGS) entry which is preliminary data.</text>
</comment>
<organism evidence="1 2">
    <name type="scientific">Zongyangia hominis</name>
    <dbReference type="NCBI Taxonomy" id="2763677"/>
    <lineage>
        <taxon>Bacteria</taxon>
        <taxon>Bacillati</taxon>
        <taxon>Bacillota</taxon>
        <taxon>Clostridia</taxon>
        <taxon>Eubacteriales</taxon>
        <taxon>Oscillospiraceae</taxon>
        <taxon>Zongyangia</taxon>
    </lineage>
</organism>
<dbReference type="Gene3D" id="3.80.10.10">
    <property type="entry name" value="Ribonuclease Inhibitor"/>
    <property type="match status" value="1"/>
</dbReference>
<dbReference type="InterPro" id="IPR053139">
    <property type="entry name" value="Surface_bspA-like"/>
</dbReference>
<keyword evidence="2" id="KW-1185">Reference proteome</keyword>
<reference evidence="1" key="1">
    <citation type="submission" date="2020-08" db="EMBL/GenBank/DDBJ databases">
        <title>Genome public.</title>
        <authorList>
            <person name="Liu C."/>
            <person name="Sun Q."/>
        </authorList>
    </citation>
    <scope>NUCLEOTIDE SEQUENCE</scope>
    <source>
        <strain evidence="1">NSJ-54</strain>
    </source>
</reference>
<dbReference type="Proteomes" id="UP000660861">
    <property type="component" value="Unassembled WGS sequence"/>
</dbReference>
<dbReference type="RefSeq" id="WP_262397086.1">
    <property type="nucleotide sequence ID" value="NZ_JACRTC010000002.1"/>
</dbReference>
<dbReference type="InterPro" id="IPR032675">
    <property type="entry name" value="LRR_dom_sf"/>
</dbReference>
<proteinExistence type="predicted"/>
<dbReference type="InterPro" id="IPR026906">
    <property type="entry name" value="LRR_5"/>
</dbReference>
<dbReference type="PANTHER" id="PTHR45661:SF3">
    <property type="entry name" value="IG-LIKE DOMAIN-CONTAINING PROTEIN"/>
    <property type="match status" value="1"/>
</dbReference>
<evidence type="ECO:0000313" key="2">
    <source>
        <dbReference type="Proteomes" id="UP000660861"/>
    </source>
</evidence>
<dbReference type="EMBL" id="JACRTC010000002">
    <property type="protein sequence ID" value="MBC8569985.1"/>
    <property type="molecule type" value="Genomic_DNA"/>
</dbReference>
<sequence>MADLQEELQRFLTARFGVDVKDAFVSCIQKIHKENQNVAALEQPMKDATQQVLDIREEVVTASQNAVQTADDAKTIARAAESSSSEALATAKNAKDESFNASGDAQLAMSAAQNMQQSFSNMELLLSGKVDGAFVENGYLYLTSNNEVVVGPLGPFSGTGGSGGAGGNNAVLAVSNTSGWLSKSIAYGKDCLVQITWSSLEDELPTGNGVMKVTVNGIVKAMLDIPQGAVTADLGPYLSVGSNAVRIQVSDAYENSRTINFNINAIEASMSSTFDSGTSFDGIITFTYVPVGAISKTVHILLDGKEIATVTATSSGRQMSYTIPAQKHGAHTLEAYFDATVNGQTIESNHLYYEIICVESLNTTPIIATSFQDGTVAQYTTLAIPFTVYDPANLTAEVELSVNGSVVSRQTVDRTQQIWSYRADSAGDLALEISCGSASRTIALTVTASEMEIEAETEGLSLYLSSAGRSNTEENPGVWEYGNISAVFSDFNFTSDGWQLDEDNIPVLRVSGDARLTIPVQPFGKDFRTTGKTIEIEFATRNVMNYDAIVLSCISGNRGISITPQLATLRSEQKEITTRYKENEHLRLSFVVEKKAVNRLIYCYINGIMSGVVQYPADDDFAQSVPVDISIGSRDAAIDLYCIRVYDNDLTRHQVLNNWIADTQVVETMLERYSRNHVFDAYSQIVISQLPKDLPYLVLDGTELPQYKGDVKTMSGYYTDPVNGSRSFTFSGAEVDVQGTSSQYYARKNYKIKFKGGFVDPSGNTQETYKLRSDSIPTKTFTFKADVASSEGANNVELARLYEDTCPFRTAPQKQDSRIRQGIDGFPIVVFWYDGENTSFIGKYNFNFDKATPEVFGFSEGDESWEILNNTSDRVLWKDDDYSGTDWQGDFEARYPKDYADPANLSELAAWLKSTDQSAATGDKLTVNRTFDGVLYTTDTAAYRLAKFKSEFAQHFEKDAVLFYYLFTELFLMVDSRAKNMFPTFMAGSKWFSLPYDFDTAIGINNEGALVFSYNLEDIDHTESGADIYNGQQSVLWINVRAAFFEDIKAMYQKLRSNGTLSFPVTEQRFEEHQAKWPEAVFNEDAYFKYLQPLVEQNTASYLSMLQGSKAEQRKWWLYNRFRYLDSKYNAGDALTDVVTLRGYAKDDITVTPYADIYATVKYGSYLVQQRANRNVAYTLACPLSNVNDTEIYIYSASQLQSIGDLSGLMVGYADFSMATRLQSLKVGDAEDSYSNGNLTELYLGNNTLLRTLDVRNCPNLKQAVDVSGCTNIEHLYFEGTAVTGVQLPNGGILKTLHLPGTVTNLTIRNQTGITDFVIGGYDNISTLRLENVSEVFDLWEILHSIPVGARVRVTGLERSFEDTADILAFYDLLDTMRGLDENGNNMEKAQVSGTFTIDTLTGNDLAEMQERYPNIKIQYNHFTAQVNFYDDSGSTLLKTVTVYDGGDTAYGSSNPTKASTAQYSYSFTGWSLTAGGSANANALKAVVVDRNVYAAYSKTVRKYTIYFYNGSTLLQTVSNVPYGSGAYYSGDTPEKTGVDFPEDYVFTGWSPSNNGITGNTYCYAQYKYIGYAYTSIVESSIAGEYANDRVTAVGDYVFRNCTALTGISLPSVESIGVCAFLSCTKLTSVSVPAIKTIYRSAFSSCTALTSIDLHGVTSIAAMAFYCCTNLTTVILRNASQVCALGDINVFDSTALAQVFVPAAMVDAYKADSRWSKHASKILAIEDYPDITGG</sequence>